<dbReference type="InterPro" id="IPR005546">
    <property type="entry name" value="Autotransporte_beta"/>
</dbReference>
<reference evidence="3 4" key="1">
    <citation type="submission" date="2024-09" db="EMBL/GenBank/DDBJ databases">
        <authorList>
            <consortium name="All-Russian atlas of soil microorganisms"/>
            <consortium name="as a basis for the search for new antimicrobial producers and enzymes with unique properties"/>
            <person name="Sokolova E.A."/>
            <person name="Voronina E.N."/>
        </authorList>
    </citation>
    <scope>NUCLEOTIDE SEQUENCE [LARGE SCALE GENOMIC DNA]</scope>
    <source>
        <strain evidence="3 4">AF-22b-331.1</strain>
    </source>
</reference>
<evidence type="ECO:0000313" key="4">
    <source>
        <dbReference type="Proteomes" id="UP001605261"/>
    </source>
</evidence>
<dbReference type="EMBL" id="JBHGCJ010000012">
    <property type="protein sequence ID" value="MFG6110578.1"/>
    <property type="molecule type" value="Genomic_DNA"/>
</dbReference>
<dbReference type="PANTHER" id="PTHR12338:SF5">
    <property type="entry name" value="ANTIGEN 43-RELATED"/>
    <property type="match status" value="1"/>
</dbReference>
<dbReference type="Gene3D" id="2.160.20.20">
    <property type="match status" value="1"/>
</dbReference>
<evidence type="ECO:0000256" key="1">
    <source>
        <dbReference type="SAM" id="SignalP"/>
    </source>
</evidence>
<dbReference type="Gene3D" id="2.40.128.130">
    <property type="entry name" value="Autotransporter beta-domain"/>
    <property type="match status" value="1"/>
</dbReference>
<proteinExistence type="predicted"/>
<evidence type="ECO:0000259" key="2">
    <source>
        <dbReference type="PROSITE" id="PS51208"/>
    </source>
</evidence>
<sequence>MTSPTPLPLHLLSLAIAAALACSTPSALAQRAGPVVADGTHEEPAPGDYSTSHDGAAGYVFHALNGGTLRATGAVAVSANGHDTSAVLAETNGTVAFQGGSITTRGDNAIGVSVASGGHVELLADGAGQGLTLSTSGLRSHATRVAGGTLLLRGATIDVSGPQSYALFALSGGHIDGDGLTINAQAFGVTGALIASGGGLTLSNSSIEALDEESTGVFGAGAITLRNTDVRVSGVSSTAVSMTGGTLRVEDGVIQADHPQSSTVHLLNGNQVDMIGTRINAGRIGLNIDGLGNDVRLIDVDIHTVGAGGMGVWLLKDSSLAMRGGSIITDATDGVAVDNRAGRVSLDGVHVTTAGAAAHAMSSTFSANAALLEADRTQVLTDGDGAIGALARAGGSTHLRDSTIATTGANSYGVLSGGTGVMTLRATDVTTRGQGAAAAVVNADGSLDIDGGTLMSERAEALWVRAARHVAARNGARLIGGNGALMHVDAAFATPLDLSLDQDVIALGNIAITPADVAAGIPVQADIRVHLNGRSHWRGASSVVNQVTLGDASRWTLTGDSRVGQLTLRDSTLDLSAVGASGFNRLTVDGDVDTDNALLIFNGALAGDASPVDTLHVRGDTRGTAAIQVNNVHGLGAQTVDGIALIQVDGASTAVYQLRGRAVAGQYDYFLHKGGVTTPGDGDWYLRSALATTPDPCEVDPEGPGCVTPPDPCASDPTGPGCIVIPPDPCEADPNGPGCAVPPPTRCSTDPGGPGCVPPPIPCEADTTDTCHRPRPPQVLRPEAGAYLANQAAAVAMFQHRLHDRDGGHANGEARDAGWLRVNRTQTRQDIGGQLALTGRASSVMSGVDVLQWGGASAGRLGLLLATGRTVTEVRSRRSGYTATGTVTGTALGAYASWMQHPGGEDGAYVDGGLHHGRYRTSVQGIGLARERQDARSTAASLETGYAWSLRLGDTATLQVQPQLQLSYTDYRADRVVEHNGTQVAADAAGGLSSRLGMRVTGAVRTEERHVQPFVSAHWLRASGRNRVWLDDSRIEGAVPATRYELRGGAVLQLGTRWSAWGDLGLQRGDNAYRSVSAQMGLNARW</sequence>
<evidence type="ECO:0000313" key="3">
    <source>
        <dbReference type="EMBL" id="MFG6110578.1"/>
    </source>
</evidence>
<name>A0ABW7D0P1_9GAMM</name>
<dbReference type="InterPro" id="IPR050909">
    <property type="entry name" value="Bact_Autotransporter_VF"/>
</dbReference>
<dbReference type="PROSITE" id="PS51208">
    <property type="entry name" value="AUTOTRANSPORTER"/>
    <property type="match status" value="1"/>
</dbReference>
<dbReference type="RefSeq" id="WP_394164142.1">
    <property type="nucleotide sequence ID" value="NZ_JBHGCJ010000012.1"/>
</dbReference>
<comment type="caution">
    <text evidence="3">The sequence shown here is derived from an EMBL/GenBank/DDBJ whole genome shotgun (WGS) entry which is preliminary data.</text>
</comment>
<dbReference type="Pfam" id="PF18883">
    <property type="entry name" value="AC_1"/>
    <property type="match status" value="1"/>
</dbReference>
<dbReference type="PANTHER" id="PTHR12338">
    <property type="entry name" value="AUTOTRANSPORTER"/>
    <property type="match status" value="1"/>
</dbReference>
<keyword evidence="1" id="KW-0732">Signal</keyword>
<organism evidence="3 4">
    <name type="scientific">Stenotrophomonas nematodicola</name>
    <dbReference type="NCBI Taxonomy" id="2656746"/>
    <lineage>
        <taxon>Bacteria</taxon>
        <taxon>Pseudomonadati</taxon>
        <taxon>Pseudomonadota</taxon>
        <taxon>Gammaproteobacteria</taxon>
        <taxon>Lysobacterales</taxon>
        <taxon>Lysobacteraceae</taxon>
        <taxon>Stenotrophomonas</taxon>
    </lineage>
</organism>
<accession>A0ABW7D0P1</accession>
<feature type="chain" id="PRO_5045537794" evidence="1">
    <location>
        <begin position="30"/>
        <end position="1086"/>
    </location>
</feature>
<dbReference type="SUPFAM" id="SSF51126">
    <property type="entry name" value="Pectin lyase-like"/>
    <property type="match status" value="1"/>
</dbReference>
<dbReference type="Proteomes" id="UP001605261">
    <property type="component" value="Unassembled WGS sequence"/>
</dbReference>
<dbReference type="InterPro" id="IPR011050">
    <property type="entry name" value="Pectin_lyase_fold/virulence"/>
</dbReference>
<dbReference type="CDD" id="cd01344">
    <property type="entry name" value="PL2_Passenger_AT"/>
    <property type="match status" value="1"/>
</dbReference>
<dbReference type="InterPro" id="IPR036709">
    <property type="entry name" value="Autotransporte_beta_dom_sf"/>
</dbReference>
<dbReference type="SMART" id="SM00869">
    <property type="entry name" value="Autotransporter"/>
    <property type="match status" value="1"/>
</dbReference>
<dbReference type="InterPro" id="IPR012332">
    <property type="entry name" value="Autotransporter_pectin_lyase_C"/>
</dbReference>
<keyword evidence="4" id="KW-1185">Reference proteome</keyword>
<dbReference type="InterPro" id="IPR006315">
    <property type="entry name" value="OM_autotransptr_brl_dom"/>
</dbReference>
<feature type="signal peptide" evidence="1">
    <location>
        <begin position="1"/>
        <end position="29"/>
    </location>
</feature>
<dbReference type="Pfam" id="PF03797">
    <property type="entry name" value="Autotransporter"/>
    <property type="match status" value="1"/>
</dbReference>
<dbReference type="NCBIfam" id="TIGR01414">
    <property type="entry name" value="autotrans_barl"/>
    <property type="match status" value="1"/>
</dbReference>
<dbReference type="SUPFAM" id="SSF103515">
    <property type="entry name" value="Autotransporter"/>
    <property type="match status" value="1"/>
</dbReference>
<dbReference type="InterPro" id="IPR043990">
    <property type="entry name" value="AC_1"/>
</dbReference>
<feature type="domain" description="Autotransporter" evidence="2">
    <location>
        <begin position="811"/>
        <end position="1086"/>
    </location>
</feature>
<protein>
    <submittedName>
        <fullName evidence="3">Autotransporter outer membrane beta-barrel domain-containing protein</fullName>
    </submittedName>
</protein>
<gene>
    <name evidence="3" type="ORF">ACEU0G_000455</name>
</gene>